<dbReference type="GO" id="GO:0005634">
    <property type="term" value="C:nucleus"/>
    <property type="evidence" value="ECO:0007669"/>
    <property type="project" value="UniProtKB-SubCell"/>
</dbReference>
<evidence type="ECO:0000313" key="8">
    <source>
        <dbReference type="EMBL" id="KAG9443248.1"/>
    </source>
</evidence>
<dbReference type="InterPro" id="IPR044810">
    <property type="entry name" value="WRKY_plant"/>
</dbReference>
<dbReference type="PROSITE" id="PS50811">
    <property type="entry name" value="WRKY"/>
    <property type="match status" value="1"/>
</dbReference>
<comment type="caution">
    <text evidence="8">The sequence shown here is derived from an EMBL/GenBank/DDBJ whole genome shotgun (WGS) entry which is preliminary data.</text>
</comment>
<dbReference type="GO" id="GO:0043565">
    <property type="term" value="F:sequence-specific DNA binding"/>
    <property type="evidence" value="ECO:0007669"/>
    <property type="project" value="InterPro"/>
</dbReference>
<organism evidence="8 9">
    <name type="scientific">Aristolochia fimbriata</name>
    <name type="common">White veined hardy Dutchman's pipe vine</name>
    <dbReference type="NCBI Taxonomy" id="158543"/>
    <lineage>
        <taxon>Eukaryota</taxon>
        <taxon>Viridiplantae</taxon>
        <taxon>Streptophyta</taxon>
        <taxon>Embryophyta</taxon>
        <taxon>Tracheophyta</taxon>
        <taxon>Spermatophyta</taxon>
        <taxon>Magnoliopsida</taxon>
        <taxon>Magnoliidae</taxon>
        <taxon>Piperales</taxon>
        <taxon>Aristolochiaceae</taxon>
        <taxon>Aristolochia</taxon>
    </lineage>
</organism>
<proteinExistence type="predicted"/>
<keyword evidence="2" id="KW-0805">Transcription regulation</keyword>
<evidence type="ECO:0000313" key="9">
    <source>
        <dbReference type="Proteomes" id="UP000825729"/>
    </source>
</evidence>
<dbReference type="InterPro" id="IPR003657">
    <property type="entry name" value="WRKY_dom"/>
</dbReference>
<feature type="domain" description="WRKY" evidence="7">
    <location>
        <begin position="223"/>
        <end position="285"/>
    </location>
</feature>
<dbReference type="Proteomes" id="UP000825729">
    <property type="component" value="Unassembled WGS sequence"/>
</dbReference>
<comment type="subcellular location">
    <subcellularLocation>
        <location evidence="1">Nucleus</location>
    </subcellularLocation>
</comment>
<dbReference type="SMART" id="SM00774">
    <property type="entry name" value="WRKY"/>
    <property type="match status" value="1"/>
</dbReference>
<evidence type="ECO:0000256" key="6">
    <source>
        <dbReference type="SAM" id="MobiDB-lite"/>
    </source>
</evidence>
<dbReference type="EMBL" id="JAINDJ010000006">
    <property type="protein sequence ID" value="KAG9443248.1"/>
    <property type="molecule type" value="Genomic_DNA"/>
</dbReference>
<keyword evidence="5" id="KW-0539">Nucleus</keyword>
<accession>A0AAV7E3U6</accession>
<feature type="region of interest" description="Disordered" evidence="6">
    <location>
        <begin position="1"/>
        <end position="22"/>
    </location>
</feature>
<feature type="compositionally biased region" description="Basic and acidic residues" evidence="6">
    <location>
        <begin position="7"/>
        <end position="16"/>
    </location>
</feature>
<feature type="compositionally biased region" description="Basic residues" evidence="6">
    <location>
        <begin position="190"/>
        <end position="204"/>
    </location>
</feature>
<dbReference type="AlphaFoldDB" id="A0AAV7E3U6"/>
<keyword evidence="3" id="KW-0238">DNA-binding</keyword>
<evidence type="ECO:0000256" key="1">
    <source>
        <dbReference type="ARBA" id="ARBA00004123"/>
    </source>
</evidence>
<evidence type="ECO:0000256" key="4">
    <source>
        <dbReference type="ARBA" id="ARBA00023163"/>
    </source>
</evidence>
<keyword evidence="4" id="KW-0804">Transcription</keyword>
<dbReference type="SUPFAM" id="SSF118290">
    <property type="entry name" value="WRKY DNA-binding domain"/>
    <property type="match status" value="1"/>
</dbReference>
<gene>
    <name evidence="8" type="ORF">H6P81_014588</name>
</gene>
<evidence type="ECO:0000256" key="3">
    <source>
        <dbReference type="ARBA" id="ARBA00023125"/>
    </source>
</evidence>
<dbReference type="Pfam" id="PF03106">
    <property type="entry name" value="WRKY"/>
    <property type="match status" value="1"/>
</dbReference>
<evidence type="ECO:0000259" key="7">
    <source>
        <dbReference type="PROSITE" id="PS50811"/>
    </source>
</evidence>
<dbReference type="InterPro" id="IPR036576">
    <property type="entry name" value="WRKY_dom_sf"/>
</dbReference>
<protein>
    <recommendedName>
        <fullName evidence="7">WRKY domain-containing protein</fullName>
    </recommendedName>
</protein>
<dbReference type="GO" id="GO:0003700">
    <property type="term" value="F:DNA-binding transcription factor activity"/>
    <property type="evidence" value="ECO:0007669"/>
    <property type="project" value="InterPro"/>
</dbReference>
<evidence type="ECO:0000256" key="2">
    <source>
        <dbReference type="ARBA" id="ARBA00023015"/>
    </source>
</evidence>
<keyword evidence="9" id="KW-1185">Reference proteome</keyword>
<dbReference type="PANTHER" id="PTHR31282">
    <property type="entry name" value="WRKY TRANSCRIPTION FACTOR 21-RELATED"/>
    <property type="match status" value="1"/>
</dbReference>
<feature type="region of interest" description="Disordered" evidence="6">
    <location>
        <begin position="159"/>
        <end position="221"/>
    </location>
</feature>
<sequence>MAEEEEEIRRRQREGEGEGQVQVQVPVQRQEELLLLPPYYLSLILEGCDLAKQLHSDILNNYIAAAGGASDRMDPPADVDQQQPLHHQPGLLLNSCHQIATLFNKAVAELLNNINTTPTTTTTTTDLGGLLINIPAQNVISTAQLAVDHVLGPVLGLQGATTTTTRPQPHQSHPHQSHPPEPSQEYYARPSRKRKDSKSKKKEKIRSERVAAPRTGNLDLPPDDGYTWRKYGQKEILGSTFPRSYYRCTHSKLCGCEAKKHVQRAEDDPFVLEVTYWGNHSCHTSPTPLLLPSTLLIQHQHNMDSLSSLKSSWDVLNPSDDPLHAASTTSLNIIRDDHLVATACFSPVLPRPAQRDDDQYYSSVMTAVVPMTTNINIAAAETSITSSASRTASAGGGAGTTDPAAHVQPPPSLHSDLSDIMFYFPSSSNTMDTIFSSSKQDDD</sequence>
<name>A0AAV7E3U6_ARIFI</name>
<evidence type="ECO:0000256" key="5">
    <source>
        <dbReference type="ARBA" id="ARBA00023242"/>
    </source>
</evidence>
<dbReference type="Gene3D" id="2.20.25.80">
    <property type="entry name" value="WRKY domain"/>
    <property type="match status" value="1"/>
</dbReference>
<reference evidence="8 9" key="1">
    <citation type="submission" date="2021-07" db="EMBL/GenBank/DDBJ databases">
        <title>The Aristolochia fimbriata genome: insights into angiosperm evolution, floral development and chemical biosynthesis.</title>
        <authorList>
            <person name="Jiao Y."/>
        </authorList>
    </citation>
    <scope>NUCLEOTIDE SEQUENCE [LARGE SCALE GENOMIC DNA]</scope>
    <source>
        <strain evidence="8">IBCAS-2021</strain>
        <tissue evidence="8">Leaf</tissue>
    </source>
</reference>
<feature type="region of interest" description="Disordered" evidence="6">
    <location>
        <begin position="386"/>
        <end position="411"/>
    </location>
</feature>